<comment type="cofactor">
    <cofactor evidence="8">
        <name>Mg(2+)</name>
        <dbReference type="ChEBI" id="CHEBI:18420"/>
    </cofactor>
    <cofactor evidence="8">
        <name>Mn(2+)</name>
        <dbReference type="ChEBI" id="CHEBI:29035"/>
    </cofactor>
    <text evidence="8">Divalent metal cations. Prefers magnesium or manganese.</text>
</comment>
<dbReference type="InterPro" id="IPR036291">
    <property type="entry name" value="NAD(P)-bd_dom_sf"/>
</dbReference>
<proteinExistence type="inferred from homology"/>
<dbReference type="InterPro" id="IPR046346">
    <property type="entry name" value="Aminoacid_DH-like_N_sf"/>
</dbReference>
<dbReference type="EMBL" id="CP001472">
    <property type="protein sequence ID" value="ACO32009.1"/>
    <property type="molecule type" value="Genomic_DNA"/>
</dbReference>
<gene>
    <name evidence="12" type="ordered locus">ACP_2736</name>
</gene>
<name>C1F344_ACIC5</name>
<organism evidence="12 13">
    <name type="scientific">Acidobacterium capsulatum (strain ATCC 51196 / DSM 11244 / BCRC 80197 / JCM 7670 / NBRC 15755 / NCIMB 13165 / 161)</name>
    <dbReference type="NCBI Taxonomy" id="240015"/>
    <lineage>
        <taxon>Bacteria</taxon>
        <taxon>Pseudomonadati</taxon>
        <taxon>Acidobacteriota</taxon>
        <taxon>Terriglobia</taxon>
        <taxon>Terriglobales</taxon>
        <taxon>Acidobacteriaceae</taxon>
        <taxon>Acidobacterium</taxon>
    </lineage>
</organism>
<evidence type="ECO:0000256" key="9">
    <source>
        <dbReference type="RuleBase" id="RU003427"/>
    </source>
</evidence>
<dbReference type="OrthoDB" id="3314528at2"/>
<dbReference type="GO" id="GO:0046872">
    <property type="term" value="F:metal ion binding"/>
    <property type="evidence" value="ECO:0007669"/>
    <property type="project" value="UniProtKB-KW"/>
</dbReference>
<dbReference type="Pfam" id="PF03949">
    <property type="entry name" value="Malic_M"/>
    <property type="match status" value="1"/>
</dbReference>
<dbReference type="FunCoup" id="C1F344">
    <property type="interactions" value="428"/>
</dbReference>
<keyword evidence="13" id="KW-1185">Reference proteome</keyword>
<dbReference type="GO" id="GO:0006108">
    <property type="term" value="P:malate metabolic process"/>
    <property type="evidence" value="ECO:0007669"/>
    <property type="project" value="TreeGrafter"/>
</dbReference>
<dbReference type="PANTHER" id="PTHR23406:SF34">
    <property type="entry name" value="NAD-DEPENDENT MALIC ENZYME, MITOCHONDRIAL"/>
    <property type="match status" value="1"/>
</dbReference>
<dbReference type="GO" id="GO:0004470">
    <property type="term" value="F:malic enzyme activity"/>
    <property type="evidence" value="ECO:0007669"/>
    <property type="project" value="InterPro"/>
</dbReference>
<dbReference type="InParanoid" id="C1F344"/>
<feature type="binding site" evidence="7">
    <location>
        <position position="463"/>
    </location>
    <ligand>
        <name>(S)-malate</name>
        <dbReference type="ChEBI" id="CHEBI:15589"/>
    </ligand>
</feature>
<feature type="binding site" evidence="7">
    <location>
        <position position="419"/>
    </location>
    <ligand>
        <name>(S)-malate</name>
        <dbReference type="ChEBI" id="CHEBI:15589"/>
    </ligand>
</feature>
<dbReference type="PIRSF" id="PIRSF000106">
    <property type="entry name" value="ME"/>
    <property type="match status" value="1"/>
</dbReference>
<evidence type="ECO:0000256" key="7">
    <source>
        <dbReference type="PIRSR" id="PIRSR000106-2"/>
    </source>
</evidence>
<evidence type="ECO:0000256" key="8">
    <source>
        <dbReference type="PIRSR" id="PIRSR000106-3"/>
    </source>
</evidence>
<dbReference type="NCBIfam" id="NF010052">
    <property type="entry name" value="PRK13529.1"/>
    <property type="match status" value="1"/>
</dbReference>
<evidence type="ECO:0000256" key="2">
    <source>
        <dbReference type="ARBA" id="ARBA00008785"/>
    </source>
</evidence>
<dbReference type="Pfam" id="PF00390">
    <property type="entry name" value="malic"/>
    <property type="match status" value="1"/>
</dbReference>
<reference evidence="12 13" key="1">
    <citation type="journal article" date="2009" name="Appl. Environ. Microbiol.">
        <title>Three genomes from the phylum Acidobacteria provide insight into the lifestyles of these microorganisms in soils.</title>
        <authorList>
            <person name="Ward N.L."/>
            <person name="Challacombe J.F."/>
            <person name="Janssen P.H."/>
            <person name="Henrissat B."/>
            <person name="Coutinho P.M."/>
            <person name="Wu M."/>
            <person name="Xie G."/>
            <person name="Haft D.H."/>
            <person name="Sait M."/>
            <person name="Badger J."/>
            <person name="Barabote R.D."/>
            <person name="Bradley B."/>
            <person name="Brettin T.S."/>
            <person name="Brinkac L.M."/>
            <person name="Bruce D."/>
            <person name="Creasy T."/>
            <person name="Daugherty S.C."/>
            <person name="Davidsen T.M."/>
            <person name="DeBoy R.T."/>
            <person name="Detter J.C."/>
            <person name="Dodson R.J."/>
            <person name="Durkin A.S."/>
            <person name="Ganapathy A."/>
            <person name="Gwinn-Giglio M."/>
            <person name="Han C.S."/>
            <person name="Khouri H."/>
            <person name="Kiss H."/>
            <person name="Kothari S.P."/>
            <person name="Madupu R."/>
            <person name="Nelson K.E."/>
            <person name="Nelson W.C."/>
            <person name="Paulsen I."/>
            <person name="Penn K."/>
            <person name="Ren Q."/>
            <person name="Rosovitz M.J."/>
            <person name="Selengut J.D."/>
            <person name="Shrivastava S."/>
            <person name="Sullivan S.A."/>
            <person name="Tapia R."/>
            <person name="Thompson L.S."/>
            <person name="Watkins K.L."/>
            <person name="Yang Q."/>
            <person name="Yu C."/>
            <person name="Zafar N."/>
            <person name="Zhou L."/>
            <person name="Kuske C.R."/>
        </authorList>
    </citation>
    <scope>NUCLEOTIDE SEQUENCE [LARGE SCALE GENOMIC DNA]</scope>
    <source>
        <strain evidence="13">ATCC 51196 / DSM 11244 / BCRC 80197 / JCM 7670 / NBRC 15755 / NCIMB 13165 / 161</strain>
    </source>
</reference>
<dbReference type="FunFam" id="3.40.50.10380:FF:000001">
    <property type="entry name" value="NAD-dependent malic enzyme"/>
    <property type="match status" value="1"/>
</dbReference>
<dbReference type="eggNOG" id="COG0281">
    <property type="taxonomic scope" value="Bacteria"/>
</dbReference>
<dbReference type="SUPFAM" id="SSF51735">
    <property type="entry name" value="NAD(P)-binding Rossmann-fold domains"/>
    <property type="match status" value="1"/>
</dbReference>
<feature type="domain" description="Malic enzyme NAD-binding" evidence="10">
    <location>
        <begin position="272"/>
        <end position="532"/>
    </location>
</feature>
<feature type="active site" description="Proton donor" evidence="6">
    <location>
        <position position="105"/>
    </location>
</feature>
<keyword evidence="5" id="KW-0520">NAD</keyword>
<feature type="binding site" evidence="8">
    <location>
        <position position="248"/>
    </location>
    <ligand>
        <name>a divalent metal cation</name>
        <dbReference type="ChEBI" id="CHEBI:60240"/>
    </ligand>
</feature>
<comment type="similarity">
    <text evidence="2 9">Belongs to the malic enzymes family.</text>
</comment>
<keyword evidence="3 8" id="KW-0479">Metal-binding</keyword>
<feature type="binding site" evidence="8">
    <location>
        <position position="247"/>
    </location>
    <ligand>
        <name>a divalent metal cation</name>
        <dbReference type="ChEBI" id="CHEBI:60240"/>
    </ligand>
</feature>
<dbReference type="InterPro" id="IPR012302">
    <property type="entry name" value="Malic_NAD-bd"/>
</dbReference>
<evidence type="ECO:0000256" key="4">
    <source>
        <dbReference type="ARBA" id="ARBA00023002"/>
    </source>
</evidence>
<dbReference type="GO" id="GO:0051287">
    <property type="term" value="F:NAD binding"/>
    <property type="evidence" value="ECO:0007669"/>
    <property type="project" value="InterPro"/>
</dbReference>
<feature type="domain" description="Malic enzyme N-terminal" evidence="11">
    <location>
        <begin position="82"/>
        <end position="262"/>
    </location>
</feature>
<dbReference type="Gene3D" id="3.40.50.720">
    <property type="entry name" value="NAD(P)-binding Rossmann-like Domain"/>
    <property type="match status" value="1"/>
</dbReference>
<evidence type="ECO:0000256" key="5">
    <source>
        <dbReference type="ARBA" id="ARBA00023027"/>
    </source>
</evidence>
<dbReference type="RefSeq" id="WP_015897799.1">
    <property type="nucleotide sequence ID" value="NC_012483.1"/>
</dbReference>
<evidence type="ECO:0000259" key="10">
    <source>
        <dbReference type="SMART" id="SM00919"/>
    </source>
</evidence>
<dbReference type="SUPFAM" id="SSF53223">
    <property type="entry name" value="Aminoacid dehydrogenase-like, N-terminal domain"/>
    <property type="match status" value="1"/>
</dbReference>
<dbReference type="PRINTS" id="PR00072">
    <property type="entry name" value="MALOXRDTASE"/>
</dbReference>
<comment type="cofactor">
    <cofactor evidence="1">
        <name>Mn(2+)</name>
        <dbReference type="ChEBI" id="CHEBI:29035"/>
    </cofactor>
</comment>
<dbReference type="Gene3D" id="3.40.50.10380">
    <property type="entry name" value="Malic enzyme, N-terminal domain"/>
    <property type="match status" value="1"/>
</dbReference>
<evidence type="ECO:0000256" key="6">
    <source>
        <dbReference type="PIRSR" id="PIRSR000106-1"/>
    </source>
</evidence>
<dbReference type="KEGG" id="aca:ACP_2736"/>
<dbReference type="HOGENOM" id="CLU_011405_5_2_0"/>
<feature type="binding site" evidence="7">
    <location>
        <position position="158"/>
    </location>
    <ligand>
        <name>(S)-malate</name>
        <dbReference type="ChEBI" id="CHEBI:15589"/>
    </ligand>
</feature>
<dbReference type="GO" id="GO:0016616">
    <property type="term" value="F:oxidoreductase activity, acting on the CH-OH group of donors, NAD or NADP as acceptor"/>
    <property type="evidence" value="ECO:0007669"/>
    <property type="project" value="InterPro"/>
</dbReference>
<sequence length="564" mass="62974">MSTSSENHPRTRKVNVAGFNLINSPRLNKGTAFTNRERDLFSLHGLLPPHVGTLEEQVDRRMRAFDDQRTAFHQYAFLRDLQDLNETLFYALLVRNIEKLLPIVYTPTVGEGCMRFSEIWRKPRGVFLSYPNKDRMRQILSHPRYDKVRCIVVSDGERILGLGDQGAGGMGIPIGKMALYTALGGIPPEQCLPVLLDVGTDNEERLANPIYMGWRHARIRGLEYDDFVDAFVQCVKERWPHVLLQWEDFAGANASRLLARYRHQLCTFNDDIQGTAAIAAATLISAIHITGVPLTEQRIVLFGFGSAGLGIANLLVRLMQQKGCTPEKAQERIHAIDVDGLLVEGRANIKDEQKMYARTAESVKGWKQENGAIRIEEVIRQVRPTALIGVSGQAGAFTEEVVRTMAQHVERPIIFPLSNPTSRSEAHPHDLLTWTDGRALVGTGSPFEPMTLRGKTLQVAQTNNSYIFPGLALGIISAKARHVTEDMILAATTELILHLPTCSDSNACLLPPISEARTIARHIGEAVGRQALREGQAQVADEAELLRALDENHWEPAYEEYERE</sequence>
<accession>C1F344</accession>
<feature type="binding site" evidence="8">
    <location>
        <position position="271"/>
    </location>
    <ligand>
        <name>a divalent metal cation</name>
        <dbReference type="ChEBI" id="CHEBI:60240"/>
    </ligand>
</feature>
<dbReference type="PANTHER" id="PTHR23406">
    <property type="entry name" value="MALIC ENZYME-RELATED"/>
    <property type="match status" value="1"/>
</dbReference>
<dbReference type="InterPro" id="IPR001891">
    <property type="entry name" value="Malic_OxRdtase"/>
</dbReference>
<evidence type="ECO:0000313" key="12">
    <source>
        <dbReference type="EMBL" id="ACO32009.1"/>
    </source>
</evidence>
<dbReference type="SMART" id="SM01274">
    <property type="entry name" value="malic"/>
    <property type="match status" value="1"/>
</dbReference>
<dbReference type="InterPro" id="IPR037062">
    <property type="entry name" value="Malic_N_dom_sf"/>
</dbReference>
<dbReference type="PROSITE" id="PS00331">
    <property type="entry name" value="MALIC_ENZYMES"/>
    <property type="match status" value="1"/>
</dbReference>
<keyword evidence="4 12" id="KW-0560">Oxidoreductase</keyword>
<protein>
    <submittedName>
        <fullName evidence="12">Malate dehydrogenase (Oxaloacetate-decarboxylating)</fullName>
        <ecNumber evidence="12">1.1.1.38</ecNumber>
    </submittedName>
</protein>
<dbReference type="Proteomes" id="UP000002207">
    <property type="component" value="Chromosome"/>
</dbReference>
<feature type="active site" description="Proton acceptor" evidence="6">
    <location>
        <position position="176"/>
    </location>
</feature>
<dbReference type="AlphaFoldDB" id="C1F344"/>
<evidence type="ECO:0000259" key="11">
    <source>
        <dbReference type="SMART" id="SM01274"/>
    </source>
</evidence>
<dbReference type="STRING" id="240015.ACP_2736"/>
<dbReference type="EC" id="1.1.1.38" evidence="12"/>
<dbReference type="InterPro" id="IPR015884">
    <property type="entry name" value="Malic_enzyme_CS"/>
</dbReference>
<evidence type="ECO:0000256" key="3">
    <source>
        <dbReference type="ARBA" id="ARBA00022723"/>
    </source>
</evidence>
<dbReference type="InterPro" id="IPR012301">
    <property type="entry name" value="Malic_N_dom"/>
</dbReference>
<evidence type="ECO:0000313" key="13">
    <source>
        <dbReference type="Proteomes" id="UP000002207"/>
    </source>
</evidence>
<evidence type="ECO:0000256" key="1">
    <source>
        <dbReference type="ARBA" id="ARBA00001936"/>
    </source>
</evidence>
<dbReference type="SMART" id="SM00919">
    <property type="entry name" value="Malic_M"/>
    <property type="match status" value="1"/>
</dbReference>